<proteinExistence type="predicted"/>
<dbReference type="Proteomes" id="UP000799421">
    <property type="component" value="Unassembled WGS sequence"/>
</dbReference>
<feature type="domain" description="Phosphatidate phosphatase APP1 catalytic" evidence="1">
    <location>
        <begin position="200"/>
        <end position="328"/>
    </location>
</feature>
<dbReference type="InterPro" id="IPR052935">
    <property type="entry name" value="Mg2+_PAP"/>
</dbReference>
<dbReference type="InterPro" id="IPR019236">
    <property type="entry name" value="APP1_cat"/>
</dbReference>
<dbReference type="GO" id="GO:0008195">
    <property type="term" value="F:phosphatidate phosphatase activity"/>
    <property type="evidence" value="ECO:0007669"/>
    <property type="project" value="InterPro"/>
</dbReference>
<keyword evidence="3" id="KW-1185">Reference proteome</keyword>
<dbReference type="OrthoDB" id="414243at2759"/>
<dbReference type="PANTHER" id="PTHR28208:SF2">
    <property type="entry name" value="PHOSPHATIDATE PHOSPHATASE APP1 CATALYTIC DOMAIN-CONTAINING PROTEIN"/>
    <property type="match status" value="1"/>
</dbReference>
<gene>
    <name evidence="2" type="ORF">K470DRAFT_272568</name>
</gene>
<sequence length="383" mass="44399">MLQGLKSENQMQAHNLQKIQYLGAAISSFELQHIDYEALPLRVRNLNAYAYWNHDPMFSYTNEHGKWAARFHGRMFQMLERRPGSTIVHGKPLIEITGPRLNMIPKDERMQAFDIAAEVFSRSQKKHLVPSIELDLPERQMATLSQKTTIHGEFEGFAALDSIPGPSGNPPYCIRRIRTRFINSVGSQGELFLVPPQGTTIIADVDAVLRDAFEKSQLKTSAFKPFIPWMNMPDLFHQFKTRCDIHYHYITASPVALTDMYMRLLRRYYPPGSFDTGKVQKSHQNELNINLATQTFPNRRFILFLDSTKRYRISRSFDDQLLCIFVRDIAQRDFKGRVKPINLKKNFRPIPMRKVKLFKTPDELMGLDLEKMDCGNPAEEQED</sequence>
<organism evidence="2 3">
    <name type="scientific">Piedraia hortae CBS 480.64</name>
    <dbReference type="NCBI Taxonomy" id="1314780"/>
    <lineage>
        <taxon>Eukaryota</taxon>
        <taxon>Fungi</taxon>
        <taxon>Dikarya</taxon>
        <taxon>Ascomycota</taxon>
        <taxon>Pezizomycotina</taxon>
        <taxon>Dothideomycetes</taxon>
        <taxon>Dothideomycetidae</taxon>
        <taxon>Capnodiales</taxon>
        <taxon>Piedraiaceae</taxon>
        <taxon>Piedraia</taxon>
    </lineage>
</organism>
<dbReference type="Pfam" id="PF09949">
    <property type="entry name" value="APP1_cat"/>
    <property type="match status" value="1"/>
</dbReference>
<protein>
    <recommendedName>
        <fullName evidence="1">Phosphatidate phosphatase APP1 catalytic domain-containing protein</fullName>
    </recommendedName>
</protein>
<dbReference type="AlphaFoldDB" id="A0A6A7BSS9"/>
<dbReference type="PANTHER" id="PTHR28208">
    <property type="entry name" value="PHOSPHATIDATE PHOSPHATASE APP1"/>
    <property type="match status" value="1"/>
</dbReference>
<dbReference type="EMBL" id="MU006013">
    <property type="protein sequence ID" value="KAF2858270.1"/>
    <property type="molecule type" value="Genomic_DNA"/>
</dbReference>
<name>A0A6A7BSS9_9PEZI</name>
<evidence type="ECO:0000313" key="2">
    <source>
        <dbReference type="EMBL" id="KAF2858270.1"/>
    </source>
</evidence>
<evidence type="ECO:0000313" key="3">
    <source>
        <dbReference type="Proteomes" id="UP000799421"/>
    </source>
</evidence>
<accession>A0A6A7BSS9</accession>
<reference evidence="2" key="1">
    <citation type="journal article" date="2020" name="Stud. Mycol.">
        <title>101 Dothideomycetes genomes: a test case for predicting lifestyles and emergence of pathogens.</title>
        <authorList>
            <person name="Haridas S."/>
            <person name="Albert R."/>
            <person name="Binder M."/>
            <person name="Bloem J."/>
            <person name="Labutti K."/>
            <person name="Salamov A."/>
            <person name="Andreopoulos B."/>
            <person name="Baker S."/>
            <person name="Barry K."/>
            <person name="Bills G."/>
            <person name="Bluhm B."/>
            <person name="Cannon C."/>
            <person name="Castanera R."/>
            <person name="Culley D."/>
            <person name="Daum C."/>
            <person name="Ezra D."/>
            <person name="Gonzalez J."/>
            <person name="Henrissat B."/>
            <person name="Kuo A."/>
            <person name="Liang C."/>
            <person name="Lipzen A."/>
            <person name="Lutzoni F."/>
            <person name="Magnuson J."/>
            <person name="Mondo S."/>
            <person name="Nolan M."/>
            <person name="Ohm R."/>
            <person name="Pangilinan J."/>
            <person name="Park H.-J."/>
            <person name="Ramirez L."/>
            <person name="Alfaro M."/>
            <person name="Sun H."/>
            <person name="Tritt A."/>
            <person name="Yoshinaga Y."/>
            <person name="Zwiers L.-H."/>
            <person name="Turgeon B."/>
            <person name="Goodwin S."/>
            <person name="Spatafora J."/>
            <person name="Crous P."/>
            <person name="Grigoriev I."/>
        </authorList>
    </citation>
    <scope>NUCLEOTIDE SEQUENCE</scope>
    <source>
        <strain evidence="2">CBS 480.64</strain>
    </source>
</reference>
<dbReference type="GO" id="GO:0030479">
    <property type="term" value="C:actin cortical patch"/>
    <property type="evidence" value="ECO:0007669"/>
    <property type="project" value="TreeGrafter"/>
</dbReference>
<evidence type="ECO:0000259" key="1">
    <source>
        <dbReference type="Pfam" id="PF09949"/>
    </source>
</evidence>